<dbReference type="PANTHER" id="PTHR41521">
    <property type="match status" value="1"/>
</dbReference>
<dbReference type="InterPro" id="IPR011008">
    <property type="entry name" value="Dimeric_a/b-barrel"/>
</dbReference>
<dbReference type="EMBL" id="JAVAMQ010000010">
    <property type="protein sequence ID" value="MDP5307837.1"/>
    <property type="molecule type" value="Genomic_DNA"/>
</dbReference>
<name>A0ABT9JDF5_9RHOB</name>
<keyword evidence="3" id="KW-1185">Reference proteome</keyword>
<dbReference type="SUPFAM" id="SSF54909">
    <property type="entry name" value="Dimeric alpha+beta barrel"/>
    <property type="match status" value="1"/>
</dbReference>
<evidence type="ECO:0000313" key="3">
    <source>
        <dbReference type="Proteomes" id="UP001224997"/>
    </source>
</evidence>
<dbReference type="Gene3D" id="3.30.70.100">
    <property type="match status" value="1"/>
</dbReference>
<evidence type="ECO:0000259" key="1">
    <source>
        <dbReference type="Pfam" id="PF07045"/>
    </source>
</evidence>
<dbReference type="Pfam" id="PF07045">
    <property type="entry name" value="DUF1330"/>
    <property type="match status" value="1"/>
</dbReference>
<sequence>MTALWIAHVTVTDPEAYGRYAQAAGPAIAAHGGVFLARGGRFRQMEGAERPRNVVARFPSFEAAVACYDSAEYQAALAHARGASERDLVIVEETPPA</sequence>
<accession>A0ABT9JDF5</accession>
<gene>
    <name evidence="2" type="ORF">Q5Y72_12125</name>
</gene>
<evidence type="ECO:0000313" key="2">
    <source>
        <dbReference type="EMBL" id="MDP5307837.1"/>
    </source>
</evidence>
<proteinExistence type="predicted"/>
<dbReference type="InterPro" id="IPR010753">
    <property type="entry name" value="DUF1330"/>
</dbReference>
<comment type="caution">
    <text evidence="2">The sequence shown here is derived from an EMBL/GenBank/DDBJ whole genome shotgun (WGS) entry which is preliminary data.</text>
</comment>
<dbReference type="RefSeq" id="WP_305963687.1">
    <property type="nucleotide sequence ID" value="NZ_JAVAMQ010000010.1"/>
</dbReference>
<protein>
    <submittedName>
        <fullName evidence="2">DUF1330 domain-containing protein</fullName>
    </submittedName>
</protein>
<organism evidence="2 3">
    <name type="scientific">Paracoccus spongiarum</name>
    <dbReference type="NCBI Taxonomy" id="3064387"/>
    <lineage>
        <taxon>Bacteria</taxon>
        <taxon>Pseudomonadati</taxon>
        <taxon>Pseudomonadota</taxon>
        <taxon>Alphaproteobacteria</taxon>
        <taxon>Rhodobacterales</taxon>
        <taxon>Paracoccaceae</taxon>
        <taxon>Paracoccus</taxon>
    </lineage>
</organism>
<dbReference type="PANTHER" id="PTHR41521:SF4">
    <property type="entry name" value="BLR0684 PROTEIN"/>
    <property type="match status" value="1"/>
</dbReference>
<reference evidence="2 3" key="1">
    <citation type="submission" date="2023-08" db="EMBL/GenBank/DDBJ databases">
        <authorList>
            <person name="Park J.-S."/>
        </authorList>
    </citation>
    <scope>NUCLEOTIDE SEQUENCE [LARGE SCALE GENOMIC DNA]</scope>
    <source>
        <strain evidence="2 3">2205BS29-5</strain>
    </source>
</reference>
<dbReference type="Proteomes" id="UP001224997">
    <property type="component" value="Unassembled WGS sequence"/>
</dbReference>
<feature type="domain" description="DUF1330" evidence="1">
    <location>
        <begin position="2"/>
        <end position="93"/>
    </location>
</feature>